<dbReference type="Proteomes" id="UP001195483">
    <property type="component" value="Unassembled WGS sequence"/>
</dbReference>
<evidence type="ECO:0000259" key="4">
    <source>
        <dbReference type="PROSITE" id="PS50041"/>
    </source>
</evidence>
<reference evidence="5" key="1">
    <citation type="journal article" date="2021" name="Genome Biol. Evol.">
        <title>A High-Quality Reference Genome for a Parasitic Bivalve with Doubly Uniparental Inheritance (Bivalvia: Unionida).</title>
        <authorList>
            <person name="Smith C.H."/>
        </authorList>
    </citation>
    <scope>NUCLEOTIDE SEQUENCE</scope>
    <source>
        <strain evidence="5">CHS0354</strain>
    </source>
</reference>
<accession>A0AAE0S8Y5</accession>
<dbReference type="InterPro" id="IPR016186">
    <property type="entry name" value="C-type_lectin-like/link_sf"/>
</dbReference>
<keyword evidence="3" id="KW-0472">Membrane</keyword>
<keyword evidence="3" id="KW-1133">Transmembrane helix</keyword>
<dbReference type="PROSITE" id="PS50041">
    <property type="entry name" value="C_TYPE_LECTIN_2"/>
    <property type="match status" value="1"/>
</dbReference>
<dbReference type="Gene3D" id="3.10.100.10">
    <property type="entry name" value="Mannose-Binding Protein A, subunit A"/>
    <property type="match status" value="1"/>
</dbReference>
<reference evidence="5" key="3">
    <citation type="submission" date="2023-05" db="EMBL/GenBank/DDBJ databases">
        <authorList>
            <person name="Smith C.H."/>
        </authorList>
    </citation>
    <scope>NUCLEOTIDE SEQUENCE</scope>
    <source>
        <strain evidence="5">CHS0354</strain>
        <tissue evidence="5">Mantle</tissue>
    </source>
</reference>
<dbReference type="InterPro" id="IPR001304">
    <property type="entry name" value="C-type_lectin-like"/>
</dbReference>
<evidence type="ECO:0000256" key="3">
    <source>
        <dbReference type="SAM" id="Phobius"/>
    </source>
</evidence>
<evidence type="ECO:0000313" key="5">
    <source>
        <dbReference type="EMBL" id="KAK3586975.1"/>
    </source>
</evidence>
<feature type="compositionally biased region" description="Polar residues" evidence="2">
    <location>
        <begin position="301"/>
        <end position="312"/>
    </location>
</feature>
<organism evidence="5 6">
    <name type="scientific">Potamilus streckersoni</name>
    <dbReference type="NCBI Taxonomy" id="2493646"/>
    <lineage>
        <taxon>Eukaryota</taxon>
        <taxon>Metazoa</taxon>
        <taxon>Spiralia</taxon>
        <taxon>Lophotrochozoa</taxon>
        <taxon>Mollusca</taxon>
        <taxon>Bivalvia</taxon>
        <taxon>Autobranchia</taxon>
        <taxon>Heteroconchia</taxon>
        <taxon>Palaeoheterodonta</taxon>
        <taxon>Unionida</taxon>
        <taxon>Unionoidea</taxon>
        <taxon>Unionidae</taxon>
        <taxon>Ambleminae</taxon>
        <taxon>Lampsilini</taxon>
        <taxon>Potamilus</taxon>
    </lineage>
</organism>
<feature type="domain" description="C-type lectin" evidence="4">
    <location>
        <begin position="18"/>
        <end position="143"/>
    </location>
</feature>
<dbReference type="InterPro" id="IPR050111">
    <property type="entry name" value="C-type_lectin/snaclec_domain"/>
</dbReference>
<evidence type="ECO:0000313" key="6">
    <source>
        <dbReference type="Proteomes" id="UP001195483"/>
    </source>
</evidence>
<evidence type="ECO:0000256" key="1">
    <source>
        <dbReference type="ARBA" id="ARBA00023157"/>
    </source>
</evidence>
<dbReference type="CDD" id="cd00037">
    <property type="entry name" value="CLECT"/>
    <property type="match status" value="1"/>
</dbReference>
<proteinExistence type="predicted"/>
<keyword evidence="1" id="KW-1015">Disulfide bond</keyword>
<feature type="region of interest" description="Disordered" evidence="2">
    <location>
        <begin position="289"/>
        <end position="312"/>
    </location>
</feature>
<dbReference type="Pfam" id="PF00059">
    <property type="entry name" value="Lectin_C"/>
    <property type="match status" value="1"/>
</dbReference>
<feature type="transmembrane region" description="Helical" evidence="3">
    <location>
        <begin position="228"/>
        <end position="249"/>
    </location>
</feature>
<dbReference type="EMBL" id="JAEAOA010001593">
    <property type="protein sequence ID" value="KAK3586975.1"/>
    <property type="molecule type" value="Genomic_DNA"/>
</dbReference>
<gene>
    <name evidence="5" type="ORF">CHS0354_026690</name>
</gene>
<comment type="caution">
    <text evidence="5">The sequence shown here is derived from an EMBL/GenBank/DDBJ whole genome shotgun (WGS) entry which is preliminary data.</text>
</comment>
<evidence type="ECO:0000256" key="2">
    <source>
        <dbReference type="SAM" id="MobiDB-lite"/>
    </source>
</evidence>
<dbReference type="SMART" id="SM00034">
    <property type="entry name" value="CLECT"/>
    <property type="match status" value="1"/>
</dbReference>
<dbReference type="PROSITE" id="PS00615">
    <property type="entry name" value="C_TYPE_LECTIN_1"/>
    <property type="match status" value="1"/>
</dbReference>
<keyword evidence="3" id="KW-0812">Transmembrane</keyword>
<protein>
    <recommendedName>
        <fullName evidence="4">C-type lectin domain-containing protein</fullName>
    </recommendedName>
</protein>
<dbReference type="PANTHER" id="PTHR22803">
    <property type="entry name" value="MANNOSE, PHOSPHOLIPASE, LECTIN RECEPTOR RELATED"/>
    <property type="match status" value="1"/>
</dbReference>
<keyword evidence="6" id="KW-1185">Reference proteome</keyword>
<dbReference type="SUPFAM" id="SSF56436">
    <property type="entry name" value="C-type lectin-like"/>
    <property type="match status" value="1"/>
</dbReference>
<sequence>MATSPVFGQCIDPTWIMNGGFCYFMDVNGKMSWPEANYRCNRIGMGLLSIHSTTENTFVMSLIQQATVMDPNYQPNIWTGLSKGPSGAFVYSDRTPVDFLNWEQGAPSGVGQKNQLEECVEVNRFSGQWNDVDCFVHLGYICKAPIVSSTTASSLLQGSSNAGQQITYTPYIIPPTQSQVNTVGSGLGGYTIRYPNGSVANGTASQRPSIQYLNQESNQSPSMSGGEIAGIIIGVIVILLIITIGMLLLKRRLGPGAFSKFRIRENIEHLSFDNALYSKNNETVNIDTMEKKESSPKSHYLNASPSEDGSDA</sequence>
<name>A0AAE0S8Y5_9BIVA</name>
<dbReference type="InterPro" id="IPR016187">
    <property type="entry name" value="CTDL_fold"/>
</dbReference>
<dbReference type="InterPro" id="IPR018378">
    <property type="entry name" value="C-type_lectin_CS"/>
</dbReference>
<dbReference type="AlphaFoldDB" id="A0AAE0S8Y5"/>
<reference evidence="5" key="2">
    <citation type="journal article" date="2021" name="Genome Biol. Evol.">
        <title>Developing a high-quality reference genome for a parasitic bivalve with doubly uniparental inheritance (Bivalvia: Unionida).</title>
        <authorList>
            <person name="Smith C.H."/>
        </authorList>
    </citation>
    <scope>NUCLEOTIDE SEQUENCE</scope>
    <source>
        <strain evidence="5">CHS0354</strain>
        <tissue evidence="5">Mantle</tissue>
    </source>
</reference>